<dbReference type="Pfam" id="PF00271">
    <property type="entry name" value="Helicase_C"/>
    <property type="match status" value="1"/>
</dbReference>
<keyword evidence="3" id="KW-0347">Helicase</keyword>
<sequence>MPELTAFDVPLQLDAFLNAVRWGAVSQTDTSTLQAPFRAGIEIEDYQLDPLARAIQMPRVNLLIADDVGLGKTIESGLVVQELMLRHRIRSVLIVCPSGLQIQWREQMRDKFGLDFRIVDSEAMKQLRRSRGLHVNPWSHYPRLITSIDFLKRERPLRLMREVFPSAGQPTYPRRFDMLVVDEAHNVAPSGSGKYAIDSQRTQAIRLLAPHFEHKLFLSATPHNGYPESFSALLELLDDQRFARAVRPKPEQLAAVMVRRLKRELPPRWDGTPRYPERVIEALEVNYTLEERQAHQDLKRYSELRAAGAHDDGERYATEFVLKLLKKRLFSSPEAFRTTLAKHVESLVNRRRAAQASPSPGLLRRMIDGLDEEVEVESDAEWDTAADEAVTTAASLFRPLNDEEAALLDNLRAYADRMSARGDSKLQALLAWLKQTLMPNGQWNEERVILFTEYRATQKWLQERLVTAGFSGPGRVQLMYGGMPLEEREQAKNAFQASPTQSDVRILLATDSASEGLDLQNHCSKLVHIEVPWNPNRMEQRNGRIDRHGQRQPQVHIFHFVGQGYHQRSRLMQNANPGDLEGDLEFLLRAARKVETIREDLGKVGPVISRQVTEAMLGRRRSLDTTEAERQSQPARELLRVRRAENELNAQLARLHHQLQDTRRELNLTPDSIHAVVEAGLALAGQQPLIEATLPGIWPDPTGQRDRCPVFRLPRLVGTWQSAYDGLAHPHTHEIRPIVFDHALTQGRDDVVLVHLNHRLVQMCLQLLRAQVWSQGEQRLSRITARLVPPNATDMPVAIAHARLVVLGADNQRIHEEVIFAGGQLREGRITRIDRVGELERLAASGLPQPAPNWFKESVEPLWPTHRENLWRALEARMRDRTKTLQSRLDERAEADVTAMRSAIGELITSIRSQLNDAQPQMELFSTPEREQLERDRSALERRLNDLPQEMAREEERIRARYASPSPRLFPVSVTYLVPPELSKR</sequence>
<dbReference type="InterPro" id="IPR057342">
    <property type="entry name" value="DEXDc_RapA"/>
</dbReference>
<dbReference type="CDD" id="cd18793">
    <property type="entry name" value="SF2_C_SNF"/>
    <property type="match status" value="1"/>
</dbReference>
<evidence type="ECO:0000256" key="1">
    <source>
        <dbReference type="ARBA" id="ARBA00022741"/>
    </source>
</evidence>
<protein>
    <submittedName>
        <fullName evidence="8">SNF2 family N-terminal domain protein</fullName>
    </submittedName>
</protein>
<dbReference type="InterPro" id="IPR001650">
    <property type="entry name" value="Helicase_C-like"/>
</dbReference>
<dbReference type="PROSITE" id="PS51194">
    <property type="entry name" value="HELICASE_CTER"/>
    <property type="match status" value="1"/>
</dbReference>
<evidence type="ECO:0000256" key="5">
    <source>
        <dbReference type="SAM" id="Coils"/>
    </source>
</evidence>
<feature type="domain" description="Helicase ATP-binding" evidence="6">
    <location>
        <begin position="53"/>
        <end position="240"/>
    </location>
</feature>
<name>A0AAC9BD24_9RALS</name>
<dbReference type="Proteomes" id="UP000077927">
    <property type="component" value="Chromosome 1"/>
</dbReference>
<feature type="coiled-coil region" evidence="5">
    <location>
        <begin position="930"/>
        <end position="957"/>
    </location>
</feature>
<dbReference type="CDD" id="cd18011">
    <property type="entry name" value="DEXDc_RapA"/>
    <property type="match status" value="1"/>
</dbReference>
<reference evidence="8 9" key="1">
    <citation type="submission" date="2015-09" db="EMBL/GenBank/DDBJ databases">
        <authorList>
            <person name="Xu Y."/>
            <person name="Nagy A."/>
            <person name="Liu N.T."/>
            <person name="Nou X."/>
        </authorList>
    </citation>
    <scope>NUCLEOTIDE SEQUENCE [LARGE SCALE GENOMIC DNA]</scope>
    <source>
        <strain evidence="8 9">FC1138</strain>
    </source>
</reference>
<dbReference type="PANTHER" id="PTHR45766">
    <property type="entry name" value="DNA ANNEALING HELICASE AND ENDONUCLEASE ZRANB3 FAMILY MEMBER"/>
    <property type="match status" value="1"/>
</dbReference>
<dbReference type="PROSITE" id="PS51192">
    <property type="entry name" value="HELICASE_ATP_BIND_1"/>
    <property type="match status" value="1"/>
</dbReference>
<dbReference type="InterPro" id="IPR038718">
    <property type="entry name" value="SNF2-like_sf"/>
</dbReference>
<dbReference type="SMART" id="SM00490">
    <property type="entry name" value="HELICc"/>
    <property type="match status" value="1"/>
</dbReference>
<gene>
    <name evidence="8" type="ORF">ACS15_0013</name>
</gene>
<dbReference type="Gene3D" id="3.40.50.10810">
    <property type="entry name" value="Tandem AAA-ATPase domain"/>
    <property type="match status" value="1"/>
</dbReference>
<dbReference type="PANTHER" id="PTHR45766:SF6">
    <property type="entry name" value="SWI_SNF-RELATED MATRIX-ASSOCIATED ACTIN-DEPENDENT REGULATOR OF CHROMATIN SUBFAMILY A-LIKE PROTEIN 1"/>
    <property type="match status" value="1"/>
</dbReference>
<dbReference type="InterPro" id="IPR027417">
    <property type="entry name" value="P-loop_NTPase"/>
</dbReference>
<evidence type="ECO:0000313" key="8">
    <source>
        <dbReference type="EMBL" id="ANH71336.1"/>
    </source>
</evidence>
<keyword evidence="2" id="KW-0378">Hydrolase</keyword>
<evidence type="ECO:0000256" key="2">
    <source>
        <dbReference type="ARBA" id="ARBA00022801"/>
    </source>
</evidence>
<dbReference type="Gene3D" id="3.40.50.300">
    <property type="entry name" value="P-loop containing nucleotide triphosphate hydrolases"/>
    <property type="match status" value="1"/>
</dbReference>
<evidence type="ECO:0000259" key="7">
    <source>
        <dbReference type="PROSITE" id="PS51194"/>
    </source>
</evidence>
<dbReference type="EMBL" id="CP012605">
    <property type="protein sequence ID" value="ANH71336.1"/>
    <property type="molecule type" value="Genomic_DNA"/>
</dbReference>
<dbReference type="GO" id="GO:0004386">
    <property type="term" value="F:helicase activity"/>
    <property type="evidence" value="ECO:0007669"/>
    <property type="project" value="UniProtKB-KW"/>
</dbReference>
<proteinExistence type="predicted"/>
<keyword evidence="1" id="KW-0547">Nucleotide-binding</keyword>
<dbReference type="SUPFAM" id="SSF52540">
    <property type="entry name" value="P-loop containing nucleoside triphosphate hydrolases"/>
    <property type="match status" value="1"/>
</dbReference>
<feature type="domain" description="Helicase C-terminal" evidence="7">
    <location>
        <begin position="425"/>
        <end position="602"/>
    </location>
</feature>
<keyword evidence="4" id="KW-0067">ATP-binding</keyword>
<evidence type="ECO:0000256" key="4">
    <source>
        <dbReference type="ARBA" id="ARBA00022840"/>
    </source>
</evidence>
<dbReference type="GO" id="GO:0016787">
    <property type="term" value="F:hydrolase activity"/>
    <property type="evidence" value="ECO:0007669"/>
    <property type="project" value="UniProtKB-KW"/>
</dbReference>
<dbReference type="InterPro" id="IPR000330">
    <property type="entry name" value="SNF2_N"/>
</dbReference>
<keyword evidence="5" id="KW-0175">Coiled coil</keyword>
<dbReference type="KEGG" id="rin:ACS15_0013"/>
<dbReference type="InterPro" id="IPR049730">
    <property type="entry name" value="SNF2/RAD54-like_C"/>
</dbReference>
<accession>A0AAC9BD24</accession>
<evidence type="ECO:0000256" key="3">
    <source>
        <dbReference type="ARBA" id="ARBA00022806"/>
    </source>
</evidence>
<evidence type="ECO:0000313" key="9">
    <source>
        <dbReference type="Proteomes" id="UP000077927"/>
    </source>
</evidence>
<organism evidence="8 9">
    <name type="scientific">Ralstonia insidiosa</name>
    <dbReference type="NCBI Taxonomy" id="190721"/>
    <lineage>
        <taxon>Bacteria</taxon>
        <taxon>Pseudomonadati</taxon>
        <taxon>Pseudomonadota</taxon>
        <taxon>Betaproteobacteria</taxon>
        <taxon>Burkholderiales</taxon>
        <taxon>Burkholderiaceae</taxon>
        <taxon>Ralstonia</taxon>
    </lineage>
</organism>
<dbReference type="AlphaFoldDB" id="A0AAC9BD24"/>
<evidence type="ECO:0000259" key="6">
    <source>
        <dbReference type="PROSITE" id="PS51192"/>
    </source>
</evidence>
<dbReference type="NCBIfam" id="NF038317">
    <property type="entry name" value="DISARM_DrmD"/>
    <property type="match status" value="1"/>
</dbReference>
<dbReference type="SMART" id="SM00487">
    <property type="entry name" value="DEXDc"/>
    <property type="match status" value="1"/>
</dbReference>
<dbReference type="InterPro" id="IPR014001">
    <property type="entry name" value="Helicase_ATP-bd"/>
</dbReference>
<dbReference type="Pfam" id="PF00176">
    <property type="entry name" value="SNF2-rel_dom"/>
    <property type="match status" value="1"/>
</dbReference>
<dbReference type="GO" id="GO:0005524">
    <property type="term" value="F:ATP binding"/>
    <property type="evidence" value="ECO:0007669"/>
    <property type="project" value="UniProtKB-KW"/>
</dbReference>